<keyword evidence="2" id="KW-1185">Reference proteome</keyword>
<name>A0ABD0RK46_CIRMR</name>
<sequence>MKAVKTSSVFFHMCSGPRSAGSPFVHIVRKDEDICSPILRKLFNESHLIFVGLQKIKEDVPSKNKKS</sequence>
<dbReference type="EMBL" id="JAMKFB020000003">
    <property type="protein sequence ID" value="KAL0198748.1"/>
    <property type="molecule type" value="Genomic_DNA"/>
</dbReference>
<protein>
    <submittedName>
        <fullName evidence="1">Uncharacterized protein</fullName>
    </submittedName>
</protein>
<gene>
    <name evidence="1" type="ORF">M9458_007288</name>
</gene>
<accession>A0ABD0RK46</accession>
<evidence type="ECO:0000313" key="1">
    <source>
        <dbReference type="EMBL" id="KAL0198748.1"/>
    </source>
</evidence>
<comment type="caution">
    <text evidence="1">The sequence shown here is derived from an EMBL/GenBank/DDBJ whole genome shotgun (WGS) entry which is preliminary data.</text>
</comment>
<feature type="non-terminal residue" evidence="1">
    <location>
        <position position="67"/>
    </location>
</feature>
<dbReference type="AlphaFoldDB" id="A0ABD0RK46"/>
<reference evidence="1 2" key="1">
    <citation type="submission" date="2024-05" db="EMBL/GenBank/DDBJ databases">
        <title>Genome sequencing and assembly of Indian major carp, Cirrhinus mrigala (Hamilton, 1822).</title>
        <authorList>
            <person name="Mohindra V."/>
            <person name="Chowdhury L.M."/>
            <person name="Lal K."/>
            <person name="Jena J.K."/>
        </authorList>
    </citation>
    <scope>NUCLEOTIDE SEQUENCE [LARGE SCALE GENOMIC DNA]</scope>
    <source>
        <strain evidence="1">CM1030</strain>
        <tissue evidence="1">Blood</tissue>
    </source>
</reference>
<evidence type="ECO:0000313" key="2">
    <source>
        <dbReference type="Proteomes" id="UP001529510"/>
    </source>
</evidence>
<organism evidence="1 2">
    <name type="scientific">Cirrhinus mrigala</name>
    <name type="common">Mrigala</name>
    <dbReference type="NCBI Taxonomy" id="683832"/>
    <lineage>
        <taxon>Eukaryota</taxon>
        <taxon>Metazoa</taxon>
        <taxon>Chordata</taxon>
        <taxon>Craniata</taxon>
        <taxon>Vertebrata</taxon>
        <taxon>Euteleostomi</taxon>
        <taxon>Actinopterygii</taxon>
        <taxon>Neopterygii</taxon>
        <taxon>Teleostei</taxon>
        <taxon>Ostariophysi</taxon>
        <taxon>Cypriniformes</taxon>
        <taxon>Cyprinidae</taxon>
        <taxon>Labeoninae</taxon>
        <taxon>Labeonini</taxon>
        <taxon>Cirrhinus</taxon>
    </lineage>
</organism>
<dbReference type="Proteomes" id="UP001529510">
    <property type="component" value="Unassembled WGS sequence"/>
</dbReference>
<proteinExistence type="predicted"/>